<dbReference type="SUPFAM" id="SSF52172">
    <property type="entry name" value="CheY-like"/>
    <property type="match status" value="1"/>
</dbReference>
<dbReference type="GO" id="GO:0000160">
    <property type="term" value="P:phosphorelay signal transduction system"/>
    <property type="evidence" value="ECO:0007669"/>
    <property type="project" value="InterPro"/>
</dbReference>
<protein>
    <submittedName>
        <fullName evidence="4">Response regulator</fullName>
    </submittedName>
</protein>
<feature type="domain" description="Response regulatory" evidence="3">
    <location>
        <begin position="5"/>
        <end position="121"/>
    </location>
</feature>
<dbReference type="InterPro" id="IPR001789">
    <property type="entry name" value="Sig_transdc_resp-reg_receiver"/>
</dbReference>
<comment type="caution">
    <text evidence="4">The sequence shown here is derived from an EMBL/GenBank/DDBJ whole genome shotgun (WGS) entry which is preliminary data.</text>
</comment>
<dbReference type="InterPro" id="IPR050595">
    <property type="entry name" value="Bact_response_regulator"/>
</dbReference>
<dbReference type="PANTHER" id="PTHR44591:SF3">
    <property type="entry name" value="RESPONSE REGULATORY DOMAIN-CONTAINING PROTEIN"/>
    <property type="match status" value="1"/>
</dbReference>
<name>A0A8J6N2X0_9DELT</name>
<feature type="modified residue" description="4-aspartylphosphate" evidence="2">
    <location>
        <position position="55"/>
    </location>
</feature>
<sequence>MLPHKILIIDDENDISSLMLQYLQMEGYDKVDRASNGLEGLEKYKALSPDLVLMDIEMPVMDGYQSSCEIKAFDPEAKILILTGNPNDTRAQKVLKEDMAFALLQKPYSLSDLGRIIQENLPAFS</sequence>
<keyword evidence="1 2" id="KW-0597">Phosphoprotein</keyword>
<dbReference type="Proteomes" id="UP000650524">
    <property type="component" value="Unassembled WGS sequence"/>
</dbReference>
<dbReference type="PROSITE" id="PS50110">
    <property type="entry name" value="RESPONSE_REGULATORY"/>
    <property type="match status" value="1"/>
</dbReference>
<dbReference type="PANTHER" id="PTHR44591">
    <property type="entry name" value="STRESS RESPONSE REGULATOR PROTEIN 1"/>
    <property type="match status" value="1"/>
</dbReference>
<gene>
    <name evidence="4" type="ORF">H8E19_15740</name>
</gene>
<evidence type="ECO:0000313" key="4">
    <source>
        <dbReference type="EMBL" id="MBC8178856.1"/>
    </source>
</evidence>
<dbReference type="InterPro" id="IPR011006">
    <property type="entry name" value="CheY-like_superfamily"/>
</dbReference>
<dbReference type="EMBL" id="JACNJD010000321">
    <property type="protein sequence ID" value="MBC8178856.1"/>
    <property type="molecule type" value="Genomic_DNA"/>
</dbReference>
<dbReference type="SMART" id="SM00448">
    <property type="entry name" value="REC"/>
    <property type="match status" value="1"/>
</dbReference>
<accession>A0A8J6N2X0</accession>
<dbReference type="Gene3D" id="3.40.50.2300">
    <property type="match status" value="1"/>
</dbReference>
<organism evidence="4 5">
    <name type="scientific">Candidatus Desulfacyla euxinica</name>
    <dbReference type="NCBI Taxonomy" id="2841693"/>
    <lineage>
        <taxon>Bacteria</taxon>
        <taxon>Deltaproteobacteria</taxon>
        <taxon>Candidatus Desulfacyla</taxon>
    </lineage>
</organism>
<evidence type="ECO:0000259" key="3">
    <source>
        <dbReference type="PROSITE" id="PS50110"/>
    </source>
</evidence>
<evidence type="ECO:0000256" key="1">
    <source>
        <dbReference type="ARBA" id="ARBA00022553"/>
    </source>
</evidence>
<evidence type="ECO:0000256" key="2">
    <source>
        <dbReference type="PROSITE-ProRule" id="PRU00169"/>
    </source>
</evidence>
<dbReference type="AlphaFoldDB" id="A0A8J6N2X0"/>
<evidence type="ECO:0000313" key="5">
    <source>
        <dbReference type="Proteomes" id="UP000650524"/>
    </source>
</evidence>
<dbReference type="Pfam" id="PF00072">
    <property type="entry name" value="Response_reg"/>
    <property type="match status" value="1"/>
</dbReference>
<proteinExistence type="predicted"/>
<reference evidence="4 5" key="1">
    <citation type="submission" date="2020-08" db="EMBL/GenBank/DDBJ databases">
        <title>Bridging the membrane lipid divide: bacteria of the FCB group superphylum have the potential to synthesize archaeal ether lipids.</title>
        <authorList>
            <person name="Villanueva L."/>
            <person name="Von Meijenfeldt F.A.B."/>
            <person name="Westbye A.B."/>
            <person name="Yadav S."/>
            <person name="Hopmans E.C."/>
            <person name="Dutilh B.E."/>
            <person name="Sinninghe Damste J.S."/>
        </authorList>
    </citation>
    <scope>NUCLEOTIDE SEQUENCE [LARGE SCALE GENOMIC DNA]</scope>
    <source>
        <strain evidence="4">NIOZ-UU27</strain>
    </source>
</reference>